<comment type="similarity">
    <text evidence="2">Belongs to the histone-like protein H-NS family.</text>
</comment>
<feature type="region of interest" description="Disordered" evidence="5">
    <location>
        <begin position="50"/>
        <end position="84"/>
    </location>
</feature>
<dbReference type="PANTHER" id="PTHR38097:SF2">
    <property type="entry name" value="DNA-BINDING PROTEIN STPA"/>
    <property type="match status" value="1"/>
</dbReference>
<dbReference type="GO" id="GO:0001217">
    <property type="term" value="F:DNA-binding transcription repressor activity"/>
    <property type="evidence" value="ECO:0007669"/>
    <property type="project" value="TreeGrafter"/>
</dbReference>
<dbReference type="Pfam" id="PF00816">
    <property type="entry name" value="Histone_HNS"/>
    <property type="match status" value="1"/>
</dbReference>
<dbReference type="GO" id="GO:0003680">
    <property type="term" value="F:minor groove of adenine-thymine-rich DNA binding"/>
    <property type="evidence" value="ECO:0007669"/>
    <property type="project" value="TreeGrafter"/>
</dbReference>
<dbReference type="GO" id="GO:0003681">
    <property type="term" value="F:bent DNA binding"/>
    <property type="evidence" value="ECO:0007669"/>
    <property type="project" value="TreeGrafter"/>
</dbReference>
<reference evidence="7 8" key="1">
    <citation type="submission" date="2019-05" db="EMBL/GenBank/DDBJ databases">
        <title>Pseudorhodobacter turbinis sp. nov., isolated from the gut of the Korean turban shell.</title>
        <authorList>
            <person name="Jeong Y.-S."/>
            <person name="Kang W.-R."/>
            <person name="Bae J.-W."/>
        </authorList>
    </citation>
    <scope>NUCLEOTIDE SEQUENCE [LARGE SCALE GENOMIC DNA]</scope>
    <source>
        <strain evidence="7 8">S12M18</strain>
    </source>
</reference>
<feature type="domain" description="DNA-binding protein H-NS-like C-terminal" evidence="6">
    <location>
        <begin position="59"/>
        <end position="104"/>
    </location>
</feature>
<dbReference type="OrthoDB" id="5297879at2"/>
<dbReference type="GO" id="GO:0005829">
    <property type="term" value="C:cytosol"/>
    <property type="evidence" value="ECO:0007669"/>
    <property type="project" value="TreeGrafter"/>
</dbReference>
<organism evidence="7 8">
    <name type="scientific">Pseudorhodobacter turbinis</name>
    <dbReference type="NCBI Taxonomy" id="2500533"/>
    <lineage>
        <taxon>Bacteria</taxon>
        <taxon>Pseudomonadati</taxon>
        <taxon>Pseudomonadota</taxon>
        <taxon>Alphaproteobacteria</taxon>
        <taxon>Rhodobacterales</taxon>
        <taxon>Paracoccaceae</taxon>
        <taxon>Pseudorhodobacter</taxon>
    </lineage>
</organism>
<dbReference type="InterPro" id="IPR037150">
    <property type="entry name" value="H-NS_C_dom_sf"/>
</dbReference>
<protein>
    <submittedName>
        <fullName evidence="7">H-NS histone family protein</fullName>
    </submittedName>
</protein>
<keyword evidence="4" id="KW-0238">DNA-binding</keyword>
<evidence type="ECO:0000256" key="5">
    <source>
        <dbReference type="SAM" id="MobiDB-lite"/>
    </source>
</evidence>
<dbReference type="Gene3D" id="4.10.430.10">
    <property type="entry name" value="Histone-like protein H-NS, C-terminal domain"/>
    <property type="match status" value="1"/>
</dbReference>
<accession>A0A4P8EGE5</accession>
<keyword evidence="3" id="KW-0963">Cytoplasm</keyword>
<evidence type="ECO:0000256" key="2">
    <source>
        <dbReference type="ARBA" id="ARBA00010610"/>
    </source>
</evidence>
<dbReference type="AlphaFoldDB" id="A0A4P8EGE5"/>
<dbReference type="GO" id="GO:0032993">
    <property type="term" value="C:protein-DNA complex"/>
    <property type="evidence" value="ECO:0007669"/>
    <property type="project" value="TreeGrafter"/>
</dbReference>
<dbReference type="GO" id="GO:0009295">
    <property type="term" value="C:nucleoid"/>
    <property type="evidence" value="ECO:0007669"/>
    <property type="project" value="UniProtKB-SubCell"/>
</dbReference>
<evidence type="ECO:0000313" key="8">
    <source>
        <dbReference type="Proteomes" id="UP000298631"/>
    </source>
</evidence>
<dbReference type="Proteomes" id="UP000298631">
    <property type="component" value="Chromosome"/>
</dbReference>
<dbReference type="RefSeq" id="WP_137193620.1">
    <property type="nucleotide sequence ID" value="NZ_CP039964.1"/>
</dbReference>
<dbReference type="SUPFAM" id="SSF81273">
    <property type="entry name" value="H-NS histone-like proteins"/>
    <property type="match status" value="1"/>
</dbReference>
<comment type="subcellular location">
    <subcellularLocation>
        <location evidence="1">Cytoplasm</location>
        <location evidence="1">Nucleoid</location>
    </subcellularLocation>
</comment>
<proteinExistence type="inferred from homology"/>
<evidence type="ECO:0000256" key="3">
    <source>
        <dbReference type="ARBA" id="ARBA00022490"/>
    </source>
</evidence>
<dbReference type="SMART" id="SM00528">
    <property type="entry name" value="HNS"/>
    <property type="match status" value="1"/>
</dbReference>
<evidence type="ECO:0000313" key="7">
    <source>
        <dbReference type="EMBL" id="QCO55859.1"/>
    </source>
</evidence>
<dbReference type="InterPro" id="IPR027444">
    <property type="entry name" value="H-NS_C_dom"/>
</dbReference>
<sequence length="104" mass="11520">MDIDLNNLSLKELRELQAQVTKAITSFEARKKKDALSELEERARTLGFSLAELTGAPAPRKRTPAEPKYANPENPSETWSGRGRKPQWFKAALAAGKTPDDIAL</sequence>
<gene>
    <name evidence="7" type="ORF">EOK75_08950</name>
</gene>
<dbReference type="EMBL" id="CP039964">
    <property type="protein sequence ID" value="QCO55859.1"/>
    <property type="molecule type" value="Genomic_DNA"/>
</dbReference>
<evidence type="ECO:0000256" key="4">
    <source>
        <dbReference type="ARBA" id="ARBA00023125"/>
    </source>
</evidence>
<evidence type="ECO:0000256" key="1">
    <source>
        <dbReference type="ARBA" id="ARBA00004453"/>
    </source>
</evidence>
<dbReference type="GO" id="GO:0000976">
    <property type="term" value="F:transcription cis-regulatory region binding"/>
    <property type="evidence" value="ECO:0007669"/>
    <property type="project" value="TreeGrafter"/>
</dbReference>
<keyword evidence="8" id="KW-1185">Reference proteome</keyword>
<name>A0A4P8EGE5_9RHOB</name>
<dbReference type="KEGG" id="pseb:EOK75_08950"/>
<dbReference type="PANTHER" id="PTHR38097">
    <property type="match status" value="1"/>
</dbReference>
<evidence type="ECO:0000259" key="6">
    <source>
        <dbReference type="SMART" id="SM00528"/>
    </source>
</evidence>